<sequence>LEVRVPGADMNPYLTFASLLALGQRGIRQQLALPGPPVGPRTDRRALERLPRSLDRAVERMLAEGSRAREVLGRETVEHLGATRQNEWELFSQAVTDWEMRRYLELA</sequence>
<dbReference type="OrthoDB" id="77835at2759"/>
<keyword evidence="1" id="KW-0436">Ligase</keyword>
<dbReference type="InterPro" id="IPR014746">
    <property type="entry name" value="Gln_synth/guanido_kin_cat_dom"/>
</dbReference>
<evidence type="ECO:0000256" key="2">
    <source>
        <dbReference type="PROSITE-ProRule" id="PRU01331"/>
    </source>
</evidence>
<dbReference type="GO" id="GO:0004356">
    <property type="term" value="F:glutamine synthetase activity"/>
    <property type="evidence" value="ECO:0007669"/>
    <property type="project" value="InterPro"/>
</dbReference>
<dbReference type="Proteomes" id="UP000311382">
    <property type="component" value="Unassembled WGS sequence"/>
</dbReference>
<dbReference type="EMBL" id="SOZI01000270">
    <property type="protein sequence ID" value="TNY17004.1"/>
    <property type="molecule type" value="Genomic_DNA"/>
</dbReference>
<protein>
    <submittedName>
        <fullName evidence="5">Putative glutamine synthetase</fullName>
    </submittedName>
</protein>
<evidence type="ECO:0000313" key="5">
    <source>
        <dbReference type="EMBL" id="TNY17004.1"/>
    </source>
</evidence>
<proteinExistence type="inferred from homology"/>
<accession>A0A5C5FLW9</accession>
<feature type="domain" description="GS catalytic" evidence="4">
    <location>
        <begin position="1"/>
        <end position="107"/>
    </location>
</feature>
<dbReference type="SUPFAM" id="SSF55931">
    <property type="entry name" value="Glutamine synthetase/guanido kinase"/>
    <property type="match status" value="1"/>
</dbReference>
<organism evidence="5 6">
    <name type="scientific">Rhodotorula diobovata</name>
    <dbReference type="NCBI Taxonomy" id="5288"/>
    <lineage>
        <taxon>Eukaryota</taxon>
        <taxon>Fungi</taxon>
        <taxon>Dikarya</taxon>
        <taxon>Basidiomycota</taxon>
        <taxon>Pucciniomycotina</taxon>
        <taxon>Microbotryomycetes</taxon>
        <taxon>Sporidiobolales</taxon>
        <taxon>Sporidiobolaceae</taxon>
        <taxon>Rhodotorula</taxon>
    </lineage>
</organism>
<dbReference type="Gene3D" id="3.30.590.10">
    <property type="entry name" value="Glutamine synthetase/guanido kinase, catalytic domain"/>
    <property type="match status" value="1"/>
</dbReference>
<evidence type="ECO:0000259" key="4">
    <source>
        <dbReference type="PROSITE" id="PS51987"/>
    </source>
</evidence>
<evidence type="ECO:0000256" key="3">
    <source>
        <dbReference type="RuleBase" id="RU000384"/>
    </source>
</evidence>
<dbReference type="STRING" id="5288.A0A5C5FLW9"/>
<evidence type="ECO:0000313" key="6">
    <source>
        <dbReference type="Proteomes" id="UP000311382"/>
    </source>
</evidence>
<dbReference type="PROSITE" id="PS51987">
    <property type="entry name" value="GS_CATALYTIC"/>
    <property type="match status" value="1"/>
</dbReference>
<dbReference type="AlphaFoldDB" id="A0A5C5FLW9"/>
<reference evidence="5 6" key="1">
    <citation type="submission" date="2019-03" db="EMBL/GenBank/DDBJ databases">
        <title>Rhodosporidium diobovatum UCD-FST 08-225 genome sequencing, assembly, and annotation.</title>
        <authorList>
            <person name="Fakankun I.U."/>
            <person name="Fristensky B."/>
            <person name="Levin D.B."/>
        </authorList>
    </citation>
    <scope>NUCLEOTIDE SEQUENCE [LARGE SCALE GENOMIC DNA]</scope>
    <source>
        <strain evidence="5 6">UCD-FST 08-225</strain>
    </source>
</reference>
<comment type="caution">
    <text evidence="5">The sequence shown here is derived from an EMBL/GenBank/DDBJ whole genome shotgun (WGS) entry which is preliminary data.</text>
</comment>
<dbReference type="InterPro" id="IPR008146">
    <property type="entry name" value="Gln_synth_cat_dom"/>
</dbReference>
<gene>
    <name evidence="5" type="ORF">DMC30DRAFT_357777</name>
</gene>
<evidence type="ECO:0000256" key="1">
    <source>
        <dbReference type="ARBA" id="ARBA00022598"/>
    </source>
</evidence>
<name>A0A5C5FLW9_9BASI</name>
<comment type="similarity">
    <text evidence="2 3">Belongs to the glutamine synthetase family.</text>
</comment>
<dbReference type="Pfam" id="PF00120">
    <property type="entry name" value="Gln-synt_C"/>
    <property type="match status" value="1"/>
</dbReference>
<dbReference type="PANTHER" id="PTHR43785">
    <property type="entry name" value="GAMMA-GLUTAMYLPUTRESCINE SYNTHETASE"/>
    <property type="match status" value="1"/>
</dbReference>
<keyword evidence="6" id="KW-1185">Reference proteome</keyword>
<dbReference type="PANTHER" id="PTHR43785:SF12">
    <property type="entry name" value="TYPE-1 GLUTAMINE SYNTHETASE 2"/>
    <property type="match status" value="1"/>
</dbReference>
<feature type="non-terminal residue" evidence="5">
    <location>
        <position position="1"/>
    </location>
</feature>